<protein>
    <submittedName>
        <fullName evidence="3">Glycosyl transferase group 1</fullName>
    </submittedName>
</protein>
<proteinExistence type="predicted"/>
<dbReference type="InterPro" id="IPR050194">
    <property type="entry name" value="Glycosyltransferase_grp1"/>
</dbReference>
<dbReference type="AlphaFoldDB" id="A7NHD2"/>
<dbReference type="SUPFAM" id="SSF53756">
    <property type="entry name" value="UDP-Glycosyltransferase/glycogen phosphorylase"/>
    <property type="match status" value="1"/>
</dbReference>
<dbReference type="CDD" id="cd03801">
    <property type="entry name" value="GT4_PimA-like"/>
    <property type="match status" value="1"/>
</dbReference>
<dbReference type="Pfam" id="PF13439">
    <property type="entry name" value="Glyco_transf_4"/>
    <property type="match status" value="1"/>
</dbReference>
<dbReference type="GO" id="GO:0016757">
    <property type="term" value="F:glycosyltransferase activity"/>
    <property type="evidence" value="ECO:0007669"/>
    <property type="project" value="InterPro"/>
</dbReference>
<dbReference type="PANTHER" id="PTHR45947:SF3">
    <property type="entry name" value="SULFOQUINOVOSYL TRANSFERASE SQD2"/>
    <property type="match status" value="1"/>
</dbReference>
<feature type="domain" description="Glycosyl transferase family 1" evidence="1">
    <location>
        <begin position="189"/>
        <end position="344"/>
    </location>
</feature>
<gene>
    <name evidence="3" type="ordered locus">Rcas_0758</name>
</gene>
<dbReference type="Pfam" id="PF00534">
    <property type="entry name" value="Glycos_transf_1"/>
    <property type="match status" value="1"/>
</dbReference>
<keyword evidence="3" id="KW-0808">Transferase</keyword>
<dbReference type="KEGG" id="rca:Rcas_0758"/>
<name>A7NHD2_ROSCS</name>
<evidence type="ECO:0000313" key="4">
    <source>
        <dbReference type="Proteomes" id="UP000000263"/>
    </source>
</evidence>
<dbReference type="InterPro" id="IPR001296">
    <property type="entry name" value="Glyco_trans_1"/>
</dbReference>
<evidence type="ECO:0000313" key="3">
    <source>
        <dbReference type="EMBL" id="ABU56879.1"/>
    </source>
</evidence>
<organism evidence="3 4">
    <name type="scientific">Roseiflexus castenholzii (strain DSM 13941 / HLO8)</name>
    <dbReference type="NCBI Taxonomy" id="383372"/>
    <lineage>
        <taxon>Bacteria</taxon>
        <taxon>Bacillati</taxon>
        <taxon>Chloroflexota</taxon>
        <taxon>Chloroflexia</taxon>
        <taxon>Chloroflexales</taxon>
        <taxon>Roseiflexineae</taxon>
        <taxon>Roseiflexaceae</taxon>
        <taxon>Roseiflexus</taxon>
    </lineage>
</organism>
<dbReference type="HOGENOM" id="CLU_009583_2_1_0"/>
<accession>A7NHD2</accession>
<dbReference type="Gene3D" id="3.40.50.2000">
    <property type="entry name" value="Glycogen Phosphorylase B"/>
    <property type="match status" value="2"/>
</dbReference>
<keyword evidence="4" id="KW-1185">Reference proteome</keyword>
<dbReference type="InterPro" id="IPR028098">
    <property type="entry name" value="Glyco_trans_4-like_N"/>
</dbReference>
<reference evidence="3 4" key="1">
    <citation type="submission" date="2007-08" db="EMBL/GenBank/DDBJ databases">
        <title>Complete sequence of Roseiflexus castenholzii DSM 13941.</title>
        <authorList>
            <consortium name="US DOE Joint Genome Institute"/>
            <person name="Copeland A."/>
            <person name="Lucas S."/>
            <person name="Lapidus A."/>
            <person name="Barry K."/>
            <person name="Glavina del Rio T."/>
            <person name="Dalin E."/>
            <person name="Tice H."/>
            <person name="Pitluck S."/>
            <person name="Thompson L.S."/>
            <person name="Brettin T."/>
            <person name="Bruce D."/>
            <person name="Detter J.C."/>
            <person name="Han C."/>
            <person name="Tapia R."/>
            <person name="Schmutz J."/>
            <person name="Larimer F."/>
            <person name="Land M."/>
            <person name="Hauser L."/>
            <person name="Kyrpides N."/>
            <person name="Mikhailova N."/>
            <person name="Bryant D.A."/>
            <person name="Hanada S."/>
            <person name="Tsukatani Y."/>
            <person name="Richardson P."/>
        </authorList>
    </citation>
    <scope>NUCLEOTIDE SEQUENCE [LARGE SCALE GENOMIC DNA]</scope>
    <source>
        <strain evidence="4">DSM 13941 / HLO8</strain>
    </source>
</reference>
<feature type="domain" description="Glycosyltransferase subfamily 4-like N-terminal" evidence="2">
    <location>
        <begin position="15"/>
        <end position="186"/>
    </location>
</feature>
<evidence type="ECO:0000259" key="1">
    <source>
        <dbReference type="Pfam" id="PF00534"/>
    </source>
</evidence>
<dbReference type="Proteomes" id="UP000000263">
    <property type="component" value="Chromosome"/>
</dbReference>
<dbReference type="PANTHER" id="PTHR45947">
    <property type="entry name" value="SULFOQUINOVOSYL TRANSFERASE SQD2"/>
    <property type="match status" value="1"/>
</dbReference>
<evidence type="ECO:0000259" key="2">
    <source>
        <dbReference type="Pfam" id="PF13439"/>
    </source>
</evidence>
<dbReference type="STRING" id="383372.Rcas_0758"/>
<dbReference type="CAZy" id="GT4">
    <property type="family name" value="Glycosyltransferase Family 4"/>
</dbReference>
<sequence length="371" mass="40792">MRILTLNYEYPPLGGGASPVTRALCEHLAAVGHEVDVVTMGYQHLPQFEISGRVRVIRVPALRRSMVRAETPELLSYIASALLPTLALTQRRRYNVVHAHFIVPTGILAAAVRRVSGLPLVITAHGSDVPGYNPDRFTRGHRLIAPVWRVVAHSADVIVSPSHYLRALIQRTCERPVEVIPYGFDPPPVRISKRKRRILFVSRLFPRKGAHYLLEALAGLPLDGWEITIAGDGPMLEALQAQAQHLGLSVDWRGFIKGAPLDELYASSAIFVFPSTNDNFPVVLLEALAGGCAVITTNISGMPEVVGDAGILVPPQDVPALRDAIRRLMNDDDLRADLSARARARIAHFAWDNVIRRYLEVYQGAGVYGNV</sequence>
<dbReference type="EMBL" id="CP000804">
    <property type="protein sequence ID" value="ABU56879.1"/>
    <property type="molecule type" value="Genomic_DNA"/>
</dbReference>
<dbReference type="eggNOG" id="COG0438">
    <property type="taxonomic scope" value="Bacteria"/>
</dbReference>